<dbReference type="SUPFAM" id="SSF140996">
    <property type="entry name" value="Hermes dimerisation domain"/>
    <property type="match status" value="1"/>
</dbReference>
<dbReference type="GO" id="GO:0005634">
    <property type="term" value="C:nucleus"/>
    <property type="evidence" value="ECO:0007669"/>
    <property type="project" value="UniProtKB-SubCell"/>
</dbReference>
<dbReference type="OMA" id="MAACIVK"/>
<reference evidence="6 7" key="1">
    <citation type="journal article" date="2020" name="Cell">
        <title>Large-Scale Comparative Analyses of Tick Genomes Elucidate Their Genetic Diversity and Vector Capacities.</title>
        <authorList>
            <consortium name="Tick Genome and Microbiome Consortium (TIGMIC)"/>
            <person name="Jia N."/>
            <person name="Wang J."/>
            <person name="Shi W."/>
            <person name="Du L."/>
            <person name="Sun Y."/>
            <person name="Zhan W."/>
            <person name="Jiang J.F."/>
            <person name="Wang Q."/>
            <person name="Zhang B."/>
            <person name="Ji P."/>
            <person name="Bell-Sakyi L."/>
            <person name="Cui X.M."/>
            <person name="Yuan T.T."/>
            <person name="Jiang B.G."/>
            <person name="Yang W.F."/>
            <person name="Lam T.T."/>
            <person name="Chang Q.C."/>
            <person name="Ding S.J."/>
            <person name="Wang X.J."/>
            <person name="Zhu J.G."/>
            <person name="Ruan X.D."/>
            <person name="Zhao L."/>
            <person name="Wei J.T."/>
            <person name="Ye R.Z."/>
            <person name="Que T.C."/>
            <person name="Du C.H."/>
            <person name="Zhou Y.H."/>
            <person name="Cheng J.X."/>
            <person name="Dai P.F."/>
            <person name="Guo W.B."/>
            <person name="Han X.H."/>
            <person name="Huang E.J."/>
            <person name="Li L.F."/>
            <person name="Wei W."/>
            <person name="Gao Y.C."/>
            <person name="Liu J.Z."/>
            <person name="Shao H.Z."/>
            <person name="Wang X."/>
            <person name="Wang C.C."/>
            <person name="Yang T.C."/>
            <person name="Huo Q.B."/>
            <person name="Li W."/>
            <person name="Chen H.Y."/>
            <person name="Chen S.E."/>
            <person name="Zhou L.G."/>
            <person name="Ni X.B."/>
            <person name="Tian J.H."/>
            <person name="Sheng Y."/>
            <person name="Liu T."/>
            <person name="Pan Y.S."/>
            <person name="Xia L.Y."/>
            <person name="Li J."/>
            <person name="Zhao F."/>
            <person name="Cao W.C."/>
        </authorList>
    </citation>
    <scope>NUCLEOTIDE SEQUENCE [LARGE SCALE GENOMIC DNA]</scope>
    <source>
        <strain evidence="6">HaeL-2018</strain>
    </source>
</reference>
<name>A0A9J6FR66_HAELO</name>
<dbReference type="VEuPathDB" id="VectorBase:HLOH_054820"/>
<sequence>MHKEKGAEVTAKRQRTLDSSVALYRQREAAKKKLAPLGSMKQAFNRYVTEMVALDGVPLSLTKGLGFKRLIEFLKHELNLPSPRTVGRQLEELATAHAVTALAEQLRDCPPGSLHFIVDIWTSRRRDSIMGIRVQFVKDWRLHLQTLSFRHFEGRHTGENIREVFVAEISLRGIRQSQVGTLVCDNAANITKAFGMGDTFMEHWTHTTPDPEDSVEESVDDTLAHTTEEEEKETATLFHRVRCTAHTVQLAVNSAMREDDKAQGLLATLNTVVNVFRRSCLWTECLKELCGKDVVPAAGTRWNSLVAALIRLTEDDVSKAGMSMIQEYNDSHTAKRIDLPREFSMARLQSLLSLLKPLANTTDRLQADGITPANCTFAFATAK</sequence>
<evidence type="ECO:0000313" key="6">
    <source>
        <dbReference type="EMBL" id="KAH9365794.1"/>
    </source>
</evidence>
<dbReference type="SUPFAM" id="SSF53098">
    <property type="entry name" value="Ribonuclease H-like"/>
    <property type="match status" value="1"/>
</dbReference>
<protein>
    <submittedName>
        <fullName evidence="6">Uncharacterized protein</fullName>
    </submittedName>
</protein>
<evidence type="ECO:0000256" key="4">
    <source>
        <dbReference type="ARBA" id="ARBA00022833"/>
    </source>
</evidence>
<dbReference type="PANTHER" id="PTHR46481:SF10">
    <property type="entry name" value="ZINC FINGER BED DOMAIN-CONTAINING PROTEIN 39"/>
    <property type="match status" value="1"/>
</dbReference>
<dbReference type="AlphaFoldDB" id="A0A9J6FR66"/>
<dbReference type="GO" id="GO:0008270">
    <property type="term" value="F:zinc ion binding"/>
    <property type="evidence" value="ECO:0007669"/>
    <property type="project" value="UniProtKB-KW"/>
</dbReference>
<keyword evidence="2" id="KW-0479">Metal-binding</keyword>
<dbReference type="InterPro" id="IPR012337">
    <property type="entry name" value="RNaseH-like_sf"/>
</dbReference>
<dbReference type="Proteomes" id="UP000821853">
    <property type="component" value="Unassembled WGS sequence"/>
</dbReference>
<evidence type="ECO:0000256" key="1">
    <source>
        <dbReference type="ARBA" id="ARBA00004123"/>
    </source>
</evidence>
<proteinExistence type="predicted"/>
<evidence type="ECO:0000256" key="3">
    <source>
        <dbReference type="ARBA" id="ARBA00022771"/>
    </source>
</evidence>
<evidence type="ECO:0000256" key="5">
    <source>
        <dbReference type="ARBA" id="ARBA00023242"/>
    </source>
</evidence>
<comment type="caution">
    <text evidence="6">The sequence shown here is derived from an EMBL/GenBank/DDBJ whole genome shotgun (WGS) entry which is preliminary data.</text>
</comment>
<keyword evidence="4" id="KW-0862">Zinc</keyword>
<accession>A0A9J6FR66</accession>
<keyword evidence="5" id="KW-0539">Nucleus</keyword>
<dbReference type="EMBL" id="JABSTR010000003">
    <property type="protein sequence ID" value="KAH9365794.1"/>
    <property type="molecule type" value="Genomic_DNA"/>
</dbReference>
<organism evidence="6 7">
    <name type="scientific">Haemaphysalis longicornis</name>
    <name type="common">Bush tick</name>
    <dbReference type="NCBI Taxonomy" id="44386"/>
    <lineage>
        <taxon>Eukaryota</taxon>
        <taxon>Metazoa</taxon>
        <taxon>Ecdysozoa</taxon>
        <taxon>Arthropoda</taxon>
        <taxon>Chelicerata</taxon>
        <taxon>Arachnida</taxon>
        <taxon>Acari</taxon>
        <taxon>Parasitiformes</taxon>
        <taxon>Ixodida</taxon>
        <taxon>Ixodoidea</taxon>
        <taxon>Ixodidae</taxon>
        <taxon>Haemaphysalinae</taxon>
        <taxon>Haemaphysalis</taxon>
    </lineage>
</organism>
<dbReference type="OrthoDB" id="6513114at2759"/>
<dbReference type="PANTHER" id="PTHR46481">
    <property type="entry name" value="ZINC FINGER BED DOMAIN-CONTAINING PROTEIN 4"/>
    <property type="match status" value="1"/>
</dbReference>
<dbReference type="InterPro" id="IPR052035">
    <property type="entry name" value="ZnF_BED_domain_contain"/>
</dbReference>
<keyword evidence="7" id="KW-1185">Reference proteome</keyword>
<gene>
    <name evidence="6" type="ORF">HPB48_014891</name>
</gene>
<evidence type="ECO:0000313" key="7">
    <source>
        <dbReference type="Proteomes" id="UP000821853"/>
    </source>
</evidence>
<comment type="subcellular location">
    <subcellularLocation>
        <location evidence="1">Nucleus</location>
    </subcellularLocation>
</comment>
<evidence type="ECO:0000256" key="2">
    <source>
        <dbReference type="ARBA" id="ARBA00022723"/>
    </source>
</evidence>
<keyword evidence="3" id="KW-0863">Zinc-finger</keyword>